<evidence type="ECO:0000313" key="1">
    <source>
        <dbReference type="EMBL" id="AFM45089.1"/>
    </source>
</evidence>
<sequence>MNLCRKRFMVPFLFQSANNKTLDELDKYSLNFTDIFHLIV</sequence>
<dbReference type="AlphaFoldDB" id="I6R7N5"/>
<keyword evidence="2" id="KW-1185">Reference proteome</keyword>
<dbReference type="HOGENOM" id="CLU_3292690_0_0_14"/>
<organism evidence="1 2">
    <name type="scientific">Mycoplasma haemocanis (strain Illinois)</name>
    <dbReference type="NCBI Taxonomy" id="1111676"/>
    <lineage>
        <taxon>Bacteria</taxon>
        <taxon>Bacillati</taxon>
        <taxon>Mycoplasmatota</taxon>
        <taxon>Mollicutes</taxon>
        <taxon>Mycoplasmataceae</taxon>
        <taxon>Mycoplasma</taxon>
    </lineage>
</organism>
<dbReference type="KEGG" id="mhe:MHC_06021"/>
<dbReference type="EMBL" id="CP003199">
    <property type="protein sequence ID" value="AFM45089.1"/>
    <property type="molecule type" value="Genomic_DNA"/>
</dbReference>
<protein>
    <submittedName>
        <fullName evidence="1">Uncharacterized protein</fullName>
    </submittedName>
</protein>
<name>I6R7N5_MYCHN</name>
<dbReference type="Proteomes" id="UP000009135">
    <property type="component" value="Chromosome"/>
</dbReference>
<gene>
    <name evidence="1" type="ordered locus">MHC_06021</name>
</gene>
<accession>I6R7N5</accession>
<proteinExistence type="predicted"/>
<reference evidence="1 2" key="1">
    <citation type="journal article" date="2012" name="J. Bacteriol.">
        <title>Complete genome sequence of Mycoplasma haemocanis strain Illinois.</title>
        <authorList>
            <person name="do Nascimento N.C."/>
            <person name="Guimaraes A.M."/>
            <person name="Santos A.P."/>
            <person name="Sanmiguel P.J."/>
            <person name="Messick J.B."/>
        </authorList>
    </citation>
    <scope>NUCLEOTIDE SEQUENCE [LARGE SCALE GENOMIC DNA]</scope>
    <source>
        <strain evidence="1 2">Illinois</strain>
    </source>
</reference>
<evidence type="ECO:0000313" key="2">
    <source>
        <dbReference type="Proteomes" id="UP000009135"/>
    </source>
</evidence>